<dbReference type="RefSeq" id="WP_425345864.1">
    <property type="nucleotide sequence ID" value="NZ_JBGUBD010000006.1"/>
</dbReference>
<dbReference type="Gene3D" id="3.40.50.720">
    <property type="entry name" value="NAD(P)-binding Rossmann-like Domain"/>
    <property type="match status" value="1"/>
</dbReference>
<organism evidence="3 4">
    <name type="scientific">Natronomicrosphaera hydrolytica</name>
    <dbReference type="NCBI Taxonomy" id="3242702"/>
    <lineage>
        <taxon>Bacteria</taxon>
        <taxon>Pseudomonadati</taxon>
        <taxon>Planctomycetota</taxon>
        <taxon>Phycisphaerae</taxon>
        <taxon>Phycisphaerales</taxon>
        <taxon>Phycisphaeraceae</taxon>
        <taxon>Natronomicrosphaera</taxon>
    </lineage>
</organism>
<dbReference type="Gene3D" id="3.30.360.10">
    <property type="entry name" value="Dihydrodipicolinate Reductase, domain 2"/>
    <property type="match status" value="1"/>
</dbReference>
<dbReference type="InterPro" id="IPR055170">
    <property type="entry name" value="GFO_IDH_MocA-like_dom"/>
</dbReference>
<evidence type="ECO:0000259" key="1">
    <source>
        <dbReference type="Pfam" id="PF01408"/>
    </source>
</evidence>
<evidence type="ECO:0000259" key="2">
    <source>
        <dbReference type="Pfam" id="PF22725"/>
    </source>
</evidence>
<evidence type="ECO:0000313" key="4">
    <source>
        <dbReference type="Proteomes" id="UP001575105"/>
    </source>
</evidence>
<dbReference type="SUPFAM" id="SSF51735">
    <property type="entry name" value="NAD(P)-binding Rossmann-fold domains"/>
    <property type="match status" value="1"/>
</dbReference>
<sequence>MSRSPKRILIIGVGSIGERHLRCLQATEQAAVGLCEPVLPLRERIASQYNVELAFDSLDVALEQPWDSAVVATPANTHIPIAMRLVEAGIAPLIEKPLAVAEAGVAELVEALDRTQLVAGVAYVYRAHPALQAMRDALLAGKFGKPLQVTVIAGQHFPTYRPTFADTYYNDRARGGGATQDALTHLVNSAEWLVGPITRLTADMAHLKLPDVTVEDTVHVLARHGQVLGSYSLNQHQAPNEMTMTVICENGTARWELHRHAWRWMATPDSPWEEQVIDFKSRDDWFTAQERAWLDVLAGEAEPLCTVREAWQTLRATRAMLSAAERDDAWQTLTTEETLA</sequence>
<dbReference type="InterPro" id="IPR036291">
    <property type="entry name" value="NAD(P)-bd_dom_sf"/>
</dbReference>
<accession>A0ABV4U706</accession>
<reference evidence="3 4" key="1">
    <citation type="submission" date="2024-08" db="EMBL/GenBank/DDBJ databases">
        <title>Whole-genome sequencing of halo(alkali)philic microorganisms from hypersaline lakes.</title>
        <authorList>
            <person name="Sorokin D.Y."/>
            <person name="Merkel A.Y."/>
            <person name="Messina E."/>
            <person name="Yakimov M."/>
        </authorList>
    </citation>
    <scope>NUCLEOTIDE SEQUENCE [LARGE SCALE GENOMIC DNA]</scope>
    <source>
        <strain evidence="3 4">AB-hyl4</strain>
    </source>
</reference>
<dbReference type="EMBL" id="JBGUBD010000006">
    <property type="protein sequence ID" value="MFA9478945.1"/>
    <property type="molecule type" value="Genomic_DNA"/>
</dbReference>
<gene>
    <name evidence="3" type="ORF">ACERK3_11675</name>
</gene>
<keyword evidence="4" id="KW-1185">Reference proteome</keyword>
<dbReference type="InterPro" id="IPR051450">
    <property type="entry name" value="Gfo/Idh/MocA_Oxidoreductases"/>
</dbReference>
<dbReference type="Pfam" id="PF22725">
    <property type="entry name" value="GFO_IDH_MocA_C3"/>
    <property type="match status" value="1"/>
</dbReference>
<dbReference type="Pfam" id="PF01408">
    <property type="entry name" value="GFO_IDH_MocA"/>
    <property type="match status" value="1"/>
</dbReference>
<protein>
    <submittedName>
        <fullName evidence="3">Gfo/Idh/MocA family protein</fullName>
    </submittedName>
</protein>
<name>A0ABV4U706_9BACT</name>
<dbReference type="Proteomes" id="UP001575105">
    <property type="component" value="Unassembled WGS sequence"/>
</dbReference>
<dbReference type="PANTHER" id="PTHR43377:SF1">
    <property type="entry name" value="BILIVERDIN REDUCTASE A"/>
    <property type="match status" value="1"/>
</dbReference>
<dbReference type="InterPro" id="IPR000683">
    <property type="entry name" value="Gfo/Idh/MocA-like_OxRdtase_N"/>
</dbReference>
<proteinExistence type="predicted"/>
<feature type="domain" description="GFO/IDH/MocA-like oxidoreductase" evidence="2">
    <location>
        <begin position="132"/>
        <end position="253"/>
    </location>
</feature>
<dbReference type="PANTHER" id="PTHR43377">
    <property type="entry name" value="BILIVERDIN REDUCTASE A"/>
    <property type="match status" value="1"/>
</dbReference>
<evidence type="ECO:0000313" key="3">
    <source>
        <dbReference type="EMBL" id="MFA9478945.1"/>
    </source>
</evidence>
<feature type="domain" description="Gfo/Idh/MocA-like oxidoreductase N-terminal" evidence="1">
    <location>
        <begin position="7"/>
        <end position="123"/>
    </location>
</feature>
<comment type="caution">
    <text evidence="3">The sequence shown here is derived from an EMBL/GenBank/DDBJ whole genome shotgun (WGS) entry which is preliminary data.</text>
</comment>
<dbReference type="SUPFAM" id="SSF55347">
    <property type="entry name" value="Glyceraldehyde-3-phosphate dehydrogenase-like, C-terminal domain"/>
    <property type="match status" value="1"/>
</dbReference>